<sequence>MSKQILLFLLFLSTFSAITTGWFKFFKPANIGFDQTASFFKLKKPESLWQPSQTALKQLSSVVLGDQVKKLSVNIIKTKQGLTIALDQISFRKDETWLFFKVNNQSGGAVILAETFYLWQNNQQLSETKQSGQSSLLLARKINAGDESVGTVYFPKLDPNQPIKVLIEGVFLNDNLTNFAFETIN</sequence>
<evidence type="ECO:0000313" key="2">
    <source>
        <dbReference type="Proteomes" id="UP000177026"/>
    </source>
</evidence>
<name>A0A1F7GPZ9_9BACT</name>
<gene>
    <name evidence="1" type="ORF">A2866_00110</name>
</gene>
<proteinExistence type="predicted"/>
<evidence type="ECO:0000313" key="1">
    <source>
        <dbReference type="EMBL" id="OGK20885.1"/>
    </source>
</evidence>
<dbReference type="EMBL" id="MFZI01000026">
    <property type="protein sequence ID" value="OGK20885.1"/>
    <property type="molecule type" value="Genomic_DNA"/>
</dbReference>
<evidence type="ECO:0008006" key="3">
    <source>
        <dbReference type="Google" id="ProtNLM"/>
    </source>
</evidence>
<comment type="caution">
    <text evidence="1">The sequence shown here is derived from an EMBL/GenBank/DDBJ whole genome shotgun (WGS) entry which is preliminary data.</text>
</comment>
<dbReference type="AlphaFoldDB" id="A0A1F7GPZ9"/>
<accession>A0A1F7GPZ9</accession>
<organism evidence="1 2">
    <name type="scientific">Candidatus Roizmanbacteria bacterium RIFCSPHIGHO2_01_FULL_39_8</name>
    <dbReference type="NCBI Taxonomy" id="1802033"/>
    <lineage>
        <taxon>Bacteria</taxon>
        <taxon>Candidatus Roizmaniibacteriota</taxon>
    </lineage>
</organism>
<protein>
    <recommendedName>
        <fullName evidence="3">DUF4352 domain-containing protein</fullName>
    </recommendedName>
</protein>
<reference evidence="1 2" key="1">
    <citation type="journal article" date="2016" name="Nat. Commun.">
        <title>Thousands of microbial genomes shed light on interconnected biogeochemical processes in an aquifer system.</title>
        <authorList>
            <person name="Anantharaman K."/>
            <person name="Brown C.T."/>
            <person name="Hug L.A."/>
            <person name="Sharon I."/>
            <person name="Castelle C.J."/>
            <person name="Probst A.J."/>
            <person name="Thomas B.C."/>
            <person name="Singh A."/>
            <person name="Wilkins M.J."/>
            <person name="Karaoz U."/>
            <person name="Brodie E.L."/>
            <person name="Williams K.H."/>
            <person name="Hubbard S.S."/>
            <person name="Banfield J.F."/>
        </authorList>
    </citation>
    <scope>NUCLEOTIDE SEQUENCE [LARGE SCALE GENOMIC DNA]</scope>
</reference>
<dbReference type="Proteomes" id="UP000177026">
    <property type="component" value="Unassembled WGS sequence"/>
</dbReference>